<dbReference type="AlphaFoldDB" id="A0A061R2P3"/>
<name>A0A061R2P3_9CHLO</name>
<organism evidence="1">
    <name type="scientific">Tetraselmis sp. GSL018</name>
    <dbReference type="NCBI Taxonomy" id="582737"/>
    <lineage>
        <taxon>Eukaryota</taxon>
        <taxon>Viridiplantae</taxon>
        <taxon>Chlorophyta</taxon>
        <taxon>core chlorophytes</taxon>
        <taxon>Chlorodendrophyceae</taxon>
        <taxon>Chlorodendrales</taxon>
        <taxon>Chlorodendraceae</taxon>
        <taxon>Tetraselmis</taxon>
    </lineage>
</organism>
<accession>A0A061R2P3</accession>
<protein>
    <submittedName>
        <fullName evidence="1">Uncharacterized protein</fullName>
    </submittedName>
</protein>
<reference evidence="1" key="1">
    <citation type="submission" date="2014-05" db="EMBL/GenBank/DDBJ databases">
        <title>The transcriptome of the halophilic microalga Tetraselmis sp. GSL018 isolated from the Great Salt Lake, Utah.</title>
        <authorList>
            <person name="Jinkerson R.E."/>
            <person name="D'Adamo S."/>
            <person name="Posewitz M.C."/>
        </authorList>
    </citation>
    <scope>NUCLEOTIDE SEQUENCE</scope>
    <source>
        <strain evidence="1">GSL018</strain>
    </source>
</reference>
<dbReference type="EMBL" id="GBEZ01021810">
    <property type="protein sequence ID" value="JAC64975.1"/>
    <property type="molecule type" value="Transcribed_RNA"/>
</dbReference>
<gene>
    <name evidence="1" type="ORF">TSPGSL018_17120</name>
</gene>
<proteinExistence type="predicted"/>
<evidence type="ECO:0000313" key="1">
    <source>
        <dbReference type="EMBL" id="JAC64975.1"/>
    </source>
</evidence>
<feature type="non-terminal residue" evidence="1">
    <location>
        <position position="1"/>
    </location>
</feature>
<sequence>PGVRLVQRSQPETEVADLRRPPKELHVVDVDVRLRVVVLPLLPEVLVPYQLHQGHVGAPPESQGDLHGVLSVGRLDELTQDGFSFVRVRGPGLRVLRAR</sequence>